<keyword evidence="2" id="KW-1185">Reference proteome</keyword>
<name>A0ACB8HGV2_PSICU</name>
<sequence length="74" mass="7989">MDVCYLGRSVNRGGTGVLLGLLACTLPRFRCLEQLFLFFTTSMDSLIPFTTSGSLVDCVDSTSAQSHRDSPVPS</sequence>
<reference evidence="1" key="1">
    <citation type="submission" date="2021-10" db="EMBL/GenBank/DDBJ databases">
        <title>Psilocybe cubensis genome.</title>
        <authorList>
            <person name="Mckernan K.J."/>
            <person name="Crawford S."/>
            <person name="Trippe A."/>
            <person name="Kane L.T."/>
            <person name="Mclaughlin S."/>
        </authorList>
    </citation>
    <scope>NUCLEOTIDE SEQUENCE</scope>
    <source>
        <strain evidence="1">MGC-MH-2018</strain>
    </source>
</reference>
<comment type="caution">
    <text evidence="1">The sequence shown here is derived from an EMBL/GenBank/DDBJ whole genome shotgun (WGS) entry which is preliminary data.</text>
</comment>
<proteinExistence type="predicted"/>
<protein>
    <submittedName>
        <fullName evidence="1">Uncharacterized protein</fullName>
    </submittedName>
</protein>
<accession>A0ACB8HGV2</accession>
<gene>
    <name evidence="1" type="ORF">JR316_0000962</name>
</gene>
<organism evidence="1 2">
    <name type="scientific">Psilocybe cubensis</name>
    <name type="common">Psychedelic mushroom</name>
    <name type="synonym">Stropharia cubensis</name>
    <dbReference type="NCBI Taxonomy" id="181762"/>
    <lineage>
        <taxon>Eukaryota</taxon>
        <taxon>Fungi</taxon>
        <taxon>Dikarya</taxon>
        <taxon>Basidiomycota</taxon>
        <taxon>Agaricomycotina</taxon>
        <taxon>Agaricomycetes</taxon>
        <taxon>Agaricomycetidae</taxon>
        <taxon>Agaricales</taxon>
        <taxon>Agaricineae</taxon>
        <taxon>Strophariaceae</taxon>
        <taxon>Psilocybe</taxon>
    </lineage>
</organism>
<dbReference type="EMBL" id="JAFIQS020000001">
    <property type="protein sequence ID" value="KAH9486897.1"/>
    <property type="molecule type" value="Genomic_DNA"/>
</dbReference>
<evidence type="ECO:0000313" key="1">
    <source>
        <dbReference type="EMBL" id="KAH9486897.1"/>
    </source>
</evidence>
<evidence type="ECO:0000313" key="2">
    <source>
        <dbReference type="Proteomes" id="UP000664032"/>
    </source>
</evidence>
<dbReference type="Proteomes" id="UP000664032">
    <property type="component" value="Unassembled WGS sequence"/>
</dbReference>